<organism evidence="2 3">
    <name type="scientific">Lophium mytilinum</name>
    <dbReference type="NCBI Taxonomy" id="390894"/>
    <lineage>
        <taxon>Eukaryota</taxon>
        <taxon>Fungi</taxon>
        <taxon>Dikarya</taxon>
        <taxon>Ascomycota</taxon>
        <taxon>Pezizomycotina</taxon>
        <taxon>Dothideomycetes</taxon>
        <taxon>Pleosporomycetidae</taxon>
        <taxon>Mytilinidiales</taxon>
        <taxon>Mytilinidiaceae</taxon>
        <taxon>Lophium</taxon>
    </lineage>
</organism>
<protein>
    <submittedName>
        <fullName evidence="2">Uncharacterized protein</fullName>
    </submittedName>
</protein>
<dbReference type="OrthoDB" id="10485590at2759"/>
<evidence type="ECO:0000313" key="3">
    <source>
        <dbReference type="Proteomes" id="UP000799750"/>
    </source>
</evidence>
<feature type="region of interest" description="Disordered" evidence="1">
    <location>
        <begin position="1"/>
        <end position="211"/>
    </location>
</feature>
<dbReference type="AlphaFoldDB" id="A0A6A6R5E2"/>
<name>A0A6A6R5E2_9PEZI</name>
<proteinExistence type="predicted"/>
<sequence length="211" mass="24831">MAPFQDTRPPLDPYEQQLPLRVDNPYPVKQEPWPPYRHRHIPRSSSSSAIRSTTPSTPPSRPRSRHFSFTPSSFDDDRYSRAPRRPGDLRSRYRNSLDQGRVGSPANSQYRQDGVPTSRFEPRNVYPSRPQNEEPKGAGQRLRTPPYHRFEQYPNFRPPPPPIDRCTRPDLDFPKPSTSSELERTRDTSAQSNERLMIEGRDWKRPRRNWR</sequence>
<dbReference type="EMBL" id="MU004184">
    <property type="protein sequence ID" value="KAF2499622.1"/>
    <property type="molecule type" value="Genomic_DNA"/>
</dbReference>
<feature type="compositionally biased region" description="Basic and acidic residues" evidence="1">
    <location>
        <begin position="75"/>
        <end position="91"/>
    </location>
</feature>
<evidence type="ECO:0000256" key="1">
    <source>
        <dbReference type="SAM" id="MobiDB-lite"/>
    </source>
</evidence>
<evidence type="ECO:0000313" key="2">
    <source>
        <dbReference type="EMBL" id="KAF2499622.1"/>
    </source>
</evidence>
<dbReference type="Proteomes" id="UP000799750">
    <property type="component" value="Unassembled WGS sequence"/>
</dbReference>
<feature type="compositionally biased region" description="Low complexity" evidence="1">
    <location>
        <begin position="43"/>
        <end position="55"/>
    </location>
</feature>
<keyword evidence="3" id="KW-1185">Reference proteome</keyword>
<accession>A0A6A6R5E2</accession>
<reference evidence="2" key="1">
    <citation type="journal article" date="2020" name="Stud. Mycol.">
        <title>101 Dothideomycetes genomes: a test case for predicting lifestyles and emergence of pathogens.</title>
        <authorList>
            <person name="Haridas S."/>
            <person name="Albert R."/>
            <person name="Binder M."/>
            <person name="Bloem J."/>
            <person name="Labutti K."/>
            <person name="Salamov A."/>
            <person name="Andreopoulos B."/>
            <person name="Baker S."/>
            <person name="Barry K."/>
            <person name="Bills G."/>
            <person name="Bluhm B."/>
            <person name="Cannon C."/>
            <person name="Castanera R."/>
            <person name="Culley D."/>
            <person name="Daum C."/>
            <person name="Ezra D."/>
            <person name="Gonzalez J."/>
            <person name="Henrissat B."/>
            <person name="Kuo A."/>
            <person name="Liang C."/>
            <person name="Lipzen A."/>
            <person name="Lutzoni F."/>
            <person name="Magnuson J."/>
            <person name="Mondo S."/>
            <person name="Nolan M."/>
            <person name="Ohm R."/>
            <person name="Pangilinan J."/>
            <person name="Park H.-J."/>
            <person name="Ramirez L."/>
            <person name="Alfaro M."/>
            <person name="Sun H."/>
            <person name="Tritt A."/>
            <person name="Yoshinaga Y."/>
            <person name="Zwiers L.-H."/>
            <person name="Turgeon B."/>
            <person name="Goodwin S."/>
            <person name="Spatafora J."/>
            <person name="Crous P."/>
            <person name="Grigoriev I."/>
        </authorList>
    </citation>
    <scope>NUCLEOTIDE SEQUENCE</scope>
    <source>
        <strain evidence="2">CBS 269.34</strain>
    </source>
</reference>
<gene>
    <name evidence="2" type="ORF">BU16DRAFT_278412</name>
</gene>